<proteinExistence type="predicted"/>
<accession>A0A644UP04</accession>
<comment type="caution">
    <text evidence="12">The sequence shown here is derived from an EMBL/GenBank/DDBJ whole genome shotgun (WGS) entry which is preliminary data.</text>
</comment>
<dbReference type="PANTHER" id="PTHR16631">
    <property type="entry name" value="GLUCAN 1,3-BETA-GLUCOSIDASE"/>
    <property type="match status" value="1"/>
</dbReference>
<dbReference type="PANTHER" id="PTHR16631:SF17">
    <property type="entry name" value="GLUCAN ENDO-1,3-BETA-GLUCOSIDASE BTGC"/>
    <property type="match status" value="1"/>
</dbReference>
<dbReference type="InterPro" id="IPR050732">
    <property type="entry name" value="Beta-glucan_modifiers"/>
</dbReference>
<keyword evidence="7" id="KW-0961">Cell wall biogenesis/degradation</keyword>
<dbReference type="GO" id="GO:0005886">
    <property type="term" value="C:plasma membrane"/>
    <property type="evidence" value="ECO:0007669"/>
    <property type="project" value="UniProtKB-SubCell"/>
</dbReference>
<keyword evidence="5" id="KW-0325">Glycoprotein</keyword>
<evidence type="ECO:0000256" key="2">
    <source>
        <dbReference type="ARBA" id="ARBA00022475"/>
    </source>
</evidence>
<dbReference type="InterPro" id="IPR017853">
    <property type="entry name" value="GH"/>
</dbReference>
<protein>
    <recommendedName>
        <fullName evidence="11">Endo-1,3-beta-glucanase btgC</fullName>
    </recommendedName>
    <alternativeName>
        <fullName evidence="10">Laminarinase btgC</fullName>
    </alternativeName>
</protein>
<keyword evidence="8" id="KW-0624">Polysaccharide degradation</keyword>
<evidence type="ECO:0000256" key="3">
    <source>
        <dbReference type="ARBA" id="ARBA00022801"/>
    </source>
</evidence>
<keyword evidence="4" id="KW-0472">Membrane</keyword>
<reference evidence="12" key="1">
    <citation type="submission" date="2019-08" db="EMBL/GenBank/DDBJ databases">
        <authorList>
            <person name="Kucharzyk K."/>
            <person name="Murdoch R.W."/>
            <person name="Higgins S."/>
            <person name="Loffler F."/>
        </authorList>
    </citation>
    <scope>NUCLEOTIDE SEQUENCE</scope>
</reference>
<dbReference type="GO" id="GO:0016787">
    <property type="term" value="F:hydrolase activity"/>
    <property type="evidence" value="ECO:0007669"/>
    <property type="project" value="UniProtKB-KW"/>
</dbReference>
<dbReference type="SUPFAM" id="SSF51445">
    <property type="entry name" value="(Trans)glycosidases"/>
    <property type="match status" value="1"/>
</dbReference>
<dbReference type="GO" id="GO:0000272">
    <property type="term" value="P:polysaccharide catabolic process"/>
    <property type="evidence" value="ECO:0007669"/>
    <property type="project" value="UniProtKB-KW"/>
</dbReference>
<dbReference type="AlphaFoldDB" id="A0A644UP04"/>
<sequence>MNTFNKLNIIPGKAVCYSGFREGQNPGGIYPDYEEVKEDLLLLSGHWKYLRLFDCDEHTRTVLDVISREKLNFRLMLGAYIGAEMNNFNCPWNGGVYSEEQLIENRKNNLDKIDKLIELGNQYPDIVFSLSVGNEACVEWTDHYVPESSVLEYVRRVKANARQPVTFCENYAPWILKLEKLAAGVDFISIHTYPVWEYKHINESLDYSKQNYYSVANKYPDKPVVITEAGWATNSNGRGINPWHVNEEFQMIYFERLMEWVEKENILAFFFEAFDESWKGSSEPLEPEKHWGLFNIDRTPKMAVRNLIQGK</sequence>
<name>A0A644UP04_9ZZZZ</name>
<keyword evidence="2" id="KW-1003">Cell membrane</keyword>
<dbReference type="EMBL" id="VSSQ01000139">
    <property type="protein sequence ID" value="MPL80575.1"/>
    <property type="molecule type" value="Genomic_DNA"/>
</dbReference>
<evidence type="ECO:0000256" key="11">
    <source>
        <dbReference type="ARBA" id="ARBA00043078"/>
    </source>
</evidence>
<evidence type="ECO:0000256" key="5">
    <source>
        <dbReference type="ARBA" id="ARBA00023180"/>
    </source>
</evidence>
<organism evidence="12">
    <name type="scientific">bioreactor metagenome</name>
    <dbReference type="NCBI Taxonomy" id="1076179"/>
    <lineage>
        <taxon>unclassified sequences</taxon>
        <taxon>metagenomes</taxon>
        <taxon>ecological metagenomes</taxon>
    </lineage>
</organism>
<evidence type="ECO:0000256" key="6">
    <source>
        <dbReference type="ARBA" id="ARBA00023277"/>
    </source>
</evidence>
<evidence type="ECO:0000256" key="8">
    <source>
        <dbReference type="ARBA" id="ARBA00023326"/>
    </source>
</evidence>
<evidence type="ECO:0000256" key="4">
    <source>
        <dbReference type="ARBA" id="ARBA00023136"/>
    </source>
</evidence>
<evidence type="ECO:0000256" key="10">
    <source>
        <dbReference type="ARBA" id="ARBA00042373"/>
    </source>
</evidence>
<dbReference type="Gene3D" id="3.20.20.80">
    <property type="entry name" value="Glycosidases"/>
    <property type="match status" value="1"/>
</dbReference>
<keyword evidence="3" id="KW-0378">Hydrolase</keyword>
<keyword evidence="6" id="KW-0119">Carbohydrate metabolism</keyword>
<comment type="subcellular location">
    <subcellularLocation>
        <location evidence="1">Cell membrane</location>
    </subcellularLocation>
</comment>
<comment type="function">
    <text evidence="9">Glucanases play a role in cell expansion during growth, in cell-cell fusion during mating, and in spore release during sporulation. This enzyme may be involved in beta-glucan degradation. Active on laminarin and lichenan.</text>
</comment>
<evidence type="ECO:0000256" key="9">
    <source>
        <dbReference type="ARBA" id="ARBA00037649"/>
    </source>
</evidence>
<evidence type="ECO:0000313" key="12">
    <source>
        <dbReference type="EMBL" id="MPL80575.1"/>
    </source>
</evidence>
<evidence type="ECO:0000256" key="1">
    <source>
        <dbReference type="ARBA" id="ARBA00004236"/>
    </source>
</evidence>
<gene>
    <name evidence="12" type="ORF">SDC9_26476</name>
</gene>
<dbReference type="GO" id="GO:0071555">
    <property type="term" value="P:cell wall organization"/>
    <property type="evidence" value="ECO:0007669"/>
    <property type="project" value="UniProtKB-KW"/>
</dbReference>
<evidence type="ECO:0000256" key="7">
    <source>
        <dbReference type="ARBA" id="ARBA00023316"/>
    </source>
</evidence>